<feature type="compositionally biased region" description="Low complexity" evidence="1">
    <location>
        <begin position="518"/>
        <end position="532"/>
    </location>
</feature>
<dbReference type="AlphaFoldDB" id="A0AAV5RJA7"/>
<evidence type="ECO:0000313" key="2">
    <source>
        <dbReference type="EMBL" id="GMM51287.1"/>
    </source>
</evidence>
<evidence type="ECO:0000313" key="3">
    <source>
        <dbReference type="Proteomes" id="UP001362899"/>
    </source>
</evidence>
<dbReference type="EMBL" id="BTGC01000003">
    <property type="protein sequence ID" value="GMM51287.1"/>
    <property type="molecule type" value="Genomic_DNA"/>
</dbReference>
<reference evidence="2 3" key="1">
    <citation type="journal article" date="2023" name="Elife">
        <title>Identification of key yeast species and microbe-microbe interactions impacting larval growth of Drosophila in the wild.</title>
        <authorList>
            <person name="Mure A."/>
            <person name="Sugiura Y."/>
            <person name="Maeda R."/>
            <person name="Honda K."/>
            <person name="Sakurai N."/>
            <person name="Takahashi Y."/>
            <person name="Watada M."/>
            <person name="Katoh T."/>
            <person name="Gotoh A."/>
            <person name="Gotoh Y."/>
            <person name="Taniguchi I."/>
            <person name="Nakamura K."/>
            <person name="Hayashi T."/>
            <person name="Katayama T."/>
            <person name="Uemura T."/>
            <person name="Hattori Y."/>
        </authorList>
    </citation>
    <scope>NUCLEOTIDE SEQUENCE [LARGE SCALE GENOMIC DNA]</scope>
    <source>
        <strain evidence="2 3">SB-73</strain>
    </source>
</reference>
<organism evidence="2 3">
    <name type="scientific">Starmerella bacillaris</name>
    <name type="common">Yeast</name>
    <name type="synonym">Candida zemplinina</name>
    <dbReference type="NCBI Taxonomy" id="1247836"/>
    <lineage>
        <taxon>Eukaryota</taxon>
        <taxon>Fungi</taxon>
        <taxon>Dikarya</taxon>
        <taxon>Ascomycota</taxon>
        <taxon>Saccharomycotina</taxon>
        <taxon>Dipodascomycetes</taxon>
        <taxon>Dipodascales</taxon>
        <taxon>Trichomonascaceae</taxon>
        <taxon>Starmerella</taxon>
    </lineage>
</organism>
<proteinExistence type="predicted"/>
<dbReference type="Proteomes" id="UP001362899">
    <property type="component" value="Unassembled WGS sequence"/>
</dbReference>
<keyword evidence="3" id="KW-1185">Reference proteome</keyword>
<name>A0AAV5RJA7_STABA</name>
<gene>
    <name evidence="2" type="ORF">DASB73_022450</name>
</gene>
<sequence length="571" mass="65501">MDYLPADLGEFKEDNGDQIYIHLPAEAARGLVTSKSDRKNIANLERYSVIENVSHNVSKKIATEKTKFTEVGARTMLTALNHHTREYMDIHSASNRLTMCVILSAIQDRHFIATVRIPYYYYYVPIDRVVYVKSPHDVDVPERIWRLKKTIPGLPFAKELWQEYLSDLMVSEGFKKINSGCFKRRNVTMLKCNNELLISGTRSGVQRAVKDINRVFGERVVNTCMYFNGYRLETFKDGVSISAPTRSLLGASLKGKKSKVIRGPRITSPIDKSEVEFAFDIRSGKASSEPLKSIGSFYIQITRLRCLSRKLRKDILHAVCLLDLVLSDFSVLDGDCYDEFEFDDSRGIERYRIKPTKHHLKMLERIVNYTRQTRERSFELKNTSDSTLHPEFEIHTDWYGEYQITRYEEYIYYGESMLALFIKLERGGGTENYMVRNFNNFSKQCSDTLEIAKKSIDDDNWLVSAAKELSLNEHVPNEGKKSKSSSTSQNKKGKTQSPPNKKTANPPTDKNKTKKSNKNNIPKTGNNKANTKNSKKAESKNNQDTKKTKKPLSSDKKSQRKKDTSQKSTIE</sequence>
<accession>A0AAV5RJA7</accession>
<protein>
    <submittedName>
        <fullName evidence="2">Uncharacterized protein</fullName>
    </submittedName>
</protein>
<feature type="region of interest" description="Disordered" evidence="1">
    <location>
        <begin position="472"/>
        <end position="571"/>
    </location>
</feature>
<evidence type="ECO:0000256" key="1">
    <source>
        <dbReference type="SAM" id="MobiDB-lite"/>
    </source>
</evidence>
<feature type="compositionally biased region" description="Basic and acidic residues" evidence="1">
    <location>
        <begin position="535"/>
        <end position="571"/>
    </location>
</feature>
<comment type="caution">
    <text evidence="2">The sequence shown here is derived from an EMBL/GenBank/DDBJ whole genome shotgun (WGS) entry which is preliminary data.</text>
</comment>
<feature type="compositionally biased region" description="Low complexity" evidence="1">
    <location>
        <begin position="484"/>
        <end position="508"/>
    </location>
</feature>